<dbReference type="AlphaFoldDB" id="B3S298"/>
<accession>B3S298</accession>
<dbReference type="InParanoid" id="B3S298"/>
<dbReference type="HOGENOM" id="CLU_618703_0_0_1"/>
<dbReference type="KEGG" id="tad:TRIADDRAFT_58427"/>
<protein>
    <submittedName>
        <fullName evidence="1">Uncharacterized protein</fullName>
    </submittedName>
</protein>
<keyword evidence="2" id="KW-1185">Reference proteome</keyword>
<dbReference type="CTD" id="6755417"/>
<evidence type="ECO:0000313" key="2">
    <source>
        <dbReference type="Proteomes" id="UP000009022"/>
    </source>
</evidence>
<proteinExistence type="predicted"/>
<name>B3S298_TRIAD</name>
<dbReference type="GeneID" id="6755417"/>
<dbReference type="OrthoDB" id="7444416at2759"/>
<sequence length="443" mass="49879">MDRDRCPLCLSKGKTRHLQWQSLDLERKILLCQSTECTFPFGTKFFDRCLAHKTENCQINTMQWHEKEDSSTFVSDNTKLAIYATESTLSDIEKKKPSKTLSTEESNIANIATKNHATSRLETTVDKDSCQDIIKSSNREESVNGHYSSTSIDCSSYDNLNGYPEISDLDKLVNTDEPQKEKDDVCRNVSYNKDTFLSYGLHIMQNRGHTNNQPNYQDVIYDRNFINQNYKSNNLTGLSKDVKNDMEHQDYQKDNKIATVIETNKRKLPKAPISTIRYKPYVAGIPDQLNKKSCTDSSTGKKGPSLLRILDRNPLARMSRENIPVTDLPAKMLDEILKEKSTQGRIAQDTVNPTLMCKSSDCDENASDNNLITHARCDTDDTTYSTSQVSPADSGFSSLPDSLANTPAVSNHGNSIMTANTQFLEELDALMPDITEDVPFIST</sequence>
<evidence type="ECO:0000313" key="1">
    <source>
        <dbReference type="EMBL" id="EDV23609.1"/>
    </source>
</evidence>
<dbReference type="RefSeq" id="XP_002114519.1">
    <property type="nucleotide sequence ID" value="XM_002114483.1"/>
</dbReference>
<reference evidence="1 2" key="1">
    <citation type="journal article" date="2008" name="Nature">
        <title>The Trichoplax genome and the nature of placozoans.</title>
        <authorList>
            <person name="Srivastava M."/>
            <person name="Begovic E."/>
            <person name="Chapman J."/>
            <person name="Putnam N.H."/>
            <person name="Hellsten U."/>
            <person name="Kawashima T."/>
            <person name="Kuo A."/>
            <person name="Mitros T."/>
            <person name="Salamov A."/>
            <person name="Carpenter M.L."/>
            <person name="Signorovitch A.Y."/>
            <person name="Moreno M.A."/>
            <person name="Kamm K."/>
            <person name="Grimwood J."/>
            <person name="Schmutz J."/>
            <person name="Shapiro H."/>
            <person name="Grigoriev I.V."/>
            <person name="Buss L.W."/>
            <person name="Schierwater B."/>
            <person name="Dellaporta S.L."/>
            <person name="Rokhsar D.S."/>
        </authorList>
    </citation>
    <scope>NUCLEOTIDE SEQUENCE [LARGE SCALE GENOMIC DNA]</scope>
    <source>
        <strain evidence="1 2">Grell-BS-1999</strain>
    </source>
</reference>
<gene>
    <name evidence="1" type="ORF">TRIADDRAFT_58427</name>
</gene>
<organism evidence="1 2">
    <name type="scientific">Trichoplax adhaerens</name>
    <name type="common">Trichoplax reptans</name>
    <dbReference type="NCBI Taxonomy" id="10228"/>
    <lineage>
        <taxon>Eukaryota</taxon>
        <taxon>Metazoa</taxon>
        <taxon>Placozoa</taxon>
        <taxon>Uniplacotomia</taxon>
        <taxon>Trichoplacea</taxon>
        <taxon>Trichoplacidae</taxon>
        <taxon>Trichoplax</taxon>
    </lineage>
</organism>
<dbReference type="Proteomes" id="UP000009022">
    <property type="component" value="Unassembled WGS sequence"/>
</dbReference>
<dbReference type="EMBL" id="DS985247">
    <property type="protein sequence ID" value="EDV23609.1"/>
    <property type="molecule type" value="Genomic_DNA"/>
</dbReference>